<dbReference type="GO" id="GO:0009383">
    <property type="term" value="F:rRNA (cytosine-C5-)-methyltransferase activity"/>
    <property type="evidence" value="ECO:0007669"/>
    <property type="project" value="TreeGrafter"/>
</dbReference>
<dbReference type="GO" id="GO:0005730">
    <property type="term" value="C:nucleolus"/>
    <property type="evidence" value="ECO:0007669"/>
    <property type="project" value="UniProtKB-SubCell"/>
</dbReference>
<dbReference type="PANTHER" id="PTHR22807:SF30">
    <property type="entry name" value="28S RRNA (CYTOSINE(4447)-C(5))-METHYLTRANSFERASE-RELATED"/>
    <property type="match status" value="1"/>
</dbReference>
<dbReference type="InterPro" id="IPR023267">
    <property type="entry name" value="RCMT"/>
</dbReference>
<dbReference type="PANTHER" id="PTHR22807">
    <property type="entry name" value="NOP2 YEAST -RELATED NOL1/NOP2/FMU SUN DOMAIN-CONTAINING"/>
    <property type="match status" value="1"/>
</dbReference>
<dbReference type="Proteomes" id="UP000046395">
    <property type="component" value="Unassembled WGS sequence"/>
</dbReference>
<feature type="active site" description="Nucleophile" evidence="9">
    <location>
        <position position="379"/>
    </location>
</feature>
<feature type="binding site" evidence="9">
    <location>
        <position position="307"/>
    </location>
    <ligand>
        <name>S-adenosyl-L-methionine</name>
        <dbReference type="ChEBI" id="CHEBI:59789"/>
    </ligand>
</feature>
<dbReference type="SUPFAM" id="SSF53335">
    <property type="entry name" value="S-adenosyl-L-methionine-dependent methyltransferases"/>
    <property type="match status" value="1"/>
</dbReference>
<evidence type="ECO:0000256" key="9">
    <source>
        <dbReference type="PROSITE-ProRule" id="PRU01023"/>
    </source>
</evidence>
<keyword evidence="5 9" id="KW-0808">Transferase</keyword>
<dbReference type="PROSITE" id="PS51686">
    <property type="entry name" value="SAM_MT_RSMB_NOP"/>
    <property type="match status" value="1"/>
</dbReference>
<evidence type="ECO:0000259" key="11">
    <source>
        <dbReference type="PROSITE" id="PS51686"/>
    </source>
</evidence>
<dbReference type="GO" id="GO:0070475">
    <property type="term" value="P:rRNA base methylation"/>
    <property type="evidence" value="ECO:0007669"/>
    <property type="project" value="TreeGrafter"/>
</dbReference>
<comment type="subcellular location">
    <subcellularLocation>
        <location evidence="1">Nucleus</location>
        <location evidence="1">Nucleolus</location>
    </subcellularLocation>
</comment>
<feature type="binding site" evidence="9">
    <location>
        <begin position="256"/>
        <end position="262"/>
    </location>
    <ligand>
        <name>S-adenosyl-L-methionine</name>
        <dbReference type="ChEBI" id="CHEBI:59789"/>
    </ligand>
</feature>
<dbReference type="PRINTS" id="PR02012">
    <property type="entry name" value="RCMTNOP2"/>
</dbReference>
<dbReference type="NCBIfam" id="TIGR00446">
    <property type="entry name" value="nop2p"/>
    <property type="match status" value="1"/>
</dbReference>
<dbReference type="Gene3D" id="3.40.50.150">
    <property type="entry name" value="Vaccinia Virus protein VP39"/>
    <property type="match status" value="1"/>
</dbReference>
<keyword evidence="4 9" id="KW-0489">Methyltransferase</keyword>
<dbReference type="PRINTS" id="PR02008">
    <property type="entry name" value="RCMTFAMILY"/>
</dbReference>
<feature type="compositionally biased region" description="Basic residues" evidence="10">
    <location>
        <begin position="502"/>
        <end position="515"/>
    </location>
</feature>
<feature type="region of interest" description="Disordered" evidence="10">
    <location>
        <begin position="454"/>
        <end position="515"/>
    </location>
</feature>
<keyword evidence="6 9" id="KW-0949">S-adenosyl-L-methionine</keyword>
<dbReference type="InterPro" id="IPR023273">
    <property type="entry name" value="RCMT_NOP2"/>
</dbReference>
<dbReference type="InterPro" id="IPR018314">
    <property type="entry name" value="RsmB/NOL1/NOP2-like_CS"/>
</dbReference>
<feature type="binding site" evidence="9">
    <location>
        <position position="322"/>
    </location>
    <ligand>
        <name>S-adenosyl-L-methionine</name>
        <dbReference type="ChEBI" id="CHEBI:59789"/>
    </ligand>
</feature>
<evidence type="ECO:0000256" key="6">
    <source>
        <dbReference type="ARBA" id="ARBA00022691"/>
    </source>
</evidence>
<protein>
    <submittedName>
        <fullName evidence="13">SAM_MT_RSMB_NOP domain-containing protein</fullName>
    </submittedName>
</protein>
<dbReference type="STRING" id="70415.A0A5S6QNE4"/>
<keyword evidence="12" id="KW-1185">Reference proteome</keyword>
<proteinExistence type="inferred from homology"/>
<dbReference type="InterPro" id="IPR029063">
    <property type="entry name" value="SAM-dependent_MTases_sf"/>
</dbReference>
<evidence type="ECO:0000313" key="12">
    <source>
        <dbReference type="Proteomes" id="UP000046395"/>
    </source>
</evidence>
<dbReference type="Pfam" id="PF01189">
    <property type="entry name" value="Methyltr_RsmB-F"/>
    <property type="match status" value="1"/>
</dbReference>
<comment type="similarity">
    <text evidence="2 9">Belongs to the class I-like SAM-binding methyltransferase superfamily. RsmB/NOP family.</text>
</comment>
<feature type="region of interest" description="Disordered" evidence="10">
    <location>
        <begin position="43"/>
        <end position="62"/>
    </location>
</feature>
<dbReference type="GO" id="GO:0000470">
    <property type="term" value="P:maturation of LSU-rRNA"/>
    <property type="evidence" value="ECO:0007669"/>
    <property type="project" value="TreeGrafter"/>
</dbReference>
<evidence type="ECO:0000256" key="8">
    <source>
        <dbReference type="ARBA" id="ARBA00023242"/>
    </source>
</evidence>
<dbReference type="WBParaSite" id="TMUE_2000008876.1">
    <property type="protein sequence ID" value="TMUE_2000008876.1"/>
    <property type="gene ID" value="WBGene00287385"/>
</dbReference>
<dbReference type="FunFam" id="3.30.70.1170:FF:000001">
    <property type="entry name" value="Ribosomal RNA methyltransferase Nop2"/>
    <property type="match status" value="1"/>
</dbReference>
<dbReference type="GO" id="GO:0003723">
    <property type="term" value="F:RNA binding"/>
    <property type="evidence" value="ECO:0007669"/>
    <property type="project" value="UniProtKB-UniRule"/>
</dbReference>
<evidence type="ECO:0000256" key="7">
    <source>
        <dbReference type="ARBA" id="ARBA00022884"/>
    </source>
</evidence>
<dbReference type="PROSITE" id="PS01153">
    <property type="entry name" value="NOL1_NOP2_SUN"/>
    <property type="match status" value="1"/>
</dbReference>
<keyword evidence="3" id="KW-0690">Ribosome biogenesis</keyword>
<evidence type="ECO:0000256" key="3">
    <source>
        <dbReference type="ARBA" id="ARBA00022517"/>
    </source>
</evidence>
<evidence type="ECO:0000313" key="13">
    <source>
        <dbReference type="WBParaSite" id="TMUE_2000008876.1"/>
    </source>
</evidence>
<evidence type="ECO:0000256" key="1">
    <source>
        <dbReference type="ARBA" id="ARBA00004604"/>
    </source>
</evidence>
<name>A0A5S6QNE4_TRIMR</name>
<sequence>MATEQKARVRFSNVVEVFGGKRAPKTLSFAAVNDSEGNVELPGNFCVGNHESDGDASDDEDVNDEIFASNNADDEGEISLNVGEAENSDDSEKEDGSLNLAAIYERIKATVGSLKSLSSQGLKRKSRKAYLERLRKYLCTYYGYNEFIMERFASLFSIEDLLEFLQASEVERPTVIRCNTLKTRRADLAKALINRGVNLRPVGNWSKVGLVIYGSPVPIGATTEYLAGHYMLQGASSFLPVVALDPKEQESILDMCAAPGGKASYIAALMKNSGFLVANDINKGRCKSIKANLHRLGVRNATVTNIDGRRFKKMKFDRVLLDAPCSGSGVISRDPTIKVSKQPIDIRKCTVLQKQLILNAIDQVDANSKTGGYLVYSTCSVFVEENEEVIDYILKKRPVKVVPAGLAFGIPGFTRFRSNRFHPSLKECRRFYPHKHNMDGFFVAKLKKLSNSIPTTNSVDKSEPSKAGQAVKKKKLSPDTFNEGSLPERANSGIGVSGTNKVTKRRPKRKIPKSKKAASDAYEILAKRQLLQSLNLGPFRSAFRPSSRSSNYPHDLFPFFKRCTKILEPVTAVRVPYPVAFEDSWRYYKAACEQNHWTRA</sequence>
<evidence type="ECO:0000256" key="5">
    <source>
        <dbReference type="ARBA" id="ARBA00022679"/>
    </source>
</evidence>
<dbReference type="Gene3D" id="3.30.70.1170">
    <property type="entry name" value="Sun protein, domain 3"/>
    <property type="match status" value="1"/>
</dbReference>
<accession>A0A5S6QNE4</accession>
<evidence type="ECO:0000256" key="4">
    <source>
        <dbReference type="ARBA" id="ARBA00022603"/>
    </source>
</evidence>
<reference evidence="13" key="1">
    <citation type="submission" date="2019-12" db="UniProtKB">
        <authorList>
            <consortium name="WormBaseParasite"/>
        </authorList>
    </citation>
    <scope>IDENTIFICATION</scope>
</reference>
<evidence type="ECO:0000256" key="2">
    <source>
        <dbReference type="ARBA" id="ARBA00007494"/>
    </source>
</evidence>
<evidence type="ECO:0000256" key="10">
    <source>
        <dbReference type="SAM" id="MobiDB-lite"/>
    </source>
</evidence>
<dbReference type="InterPro" id="IPR049560">
    <property type="entry name" value="MeTrfase_RsmB-F_NOP2_cat"/>
</dbReference>
<dbReference type="InterPro" id="IPR011023">
    <property type="entry name" value="Nop2p"/>
</dbReference>
<dbReference type="AlphaFoldDB" id="A0A5S6QNE4"/>
<organism evidence="12 13">
    <name type="scientific">Trichuris muris</name>
    <name type="common">Mouse whipworm</name>
    <dbReference type="NCBI Taxonomy" id="70415"/>
    <lineage>
        <taxon>Eukaryota</taxon>
        <taxon>Metazoa</taxon>
        <taxon>Ecdysozoa</taxon>
        <taxon>Nematoda</taxon>
        <taxon>Enoplea</taxon>
        <taxon>Dorylaimia</taxon>
        <taxon>Trichinellida</taxon>
        <taxon>Trichuridae</taxon>
        <taxon>Trichuris</taxon>
    </lineage>
</organism>
<dbReference type="InterPro" id="IPR001678">
    <property type="entry name" value="MeTrfase_RsmB-F_NOP2_dom"/>
</dbReference>
<feature type="binding site" evidence="9">
    <location>
        <position position="280"/>
    </location>
    <ligand>
        <name>S-adenosyl-L-methionine</name>
        <dbReference type="ChEBI" id="CHEBI:59789"/>
    </ligand>
</feature>
<feature type="domain" description="SAM-dependent MTase RsmB/NOP-type" evidence="11">
    <location>
        <begin position="164"/>
        <end position="449"/>
    </location>
</feature>
<keyword evidence="8" id="KW-0539">Nucleus</keyword>
<keyword evidence="7 9" id="KW-0694">RNA-binding</keyword>